<name>A0A914ZNH9_PARUN</name>
<accession>A0A914ZNH9</accession>
<evidence type="ECO:0000313" key="2">
    <source>
        <dbReference type="WBParaSite" id="PgB04_g077_t01"/>
    </source>
</evidence>
<reference evidence="2 3" key="1">
    <citation type="submission" date="2022-11" db="UniProtKB">
        <authorList>
            <consortium name="WormBaseParasite"/>
        </authorList>
    </citation>
    <scope>IDENTIFICATION</scope>
</reference>
<evidence type="ECO:0000313" key="1">
    <source>
        <dbReference type="Proteomes" id="UP000887569"/>
    </source>
</evidence>
<dbReference type="WBParaSite" id="PgB04_g077_t01">
    <property type="protein sequence ID" value="PgB04_g077_t01"/>
    <property type="gene ID" value="PgB04_g077"/>
</dbReference>
<sequence length="82" mass="9710">MLKATSINFVSISRAFKCIYMYCNSNGKRLGHVYEKINLSFMKLKVLKCVVIFDDERFRLDDDFDLEMGIRTVRLKYVLVVF</sequence>
<evidence type="ECO:0000313" key="3">
    <source>
        <dbReference type="WBParaSite" id="PgB04_g077_t02"/>
    </source>
</evidence>
<keyword evidence="1" id="KW-1185">Reference proteome</keyword>
<dbReference type="Proteomes" id="UP000887569">
    <property type="component" value="Unplaced"/>
</dbReference>
<dbReference type="WBParaSite" id="PgB04_g077_t02">
    <property type="protein sequence ID" value="PgB04_g077_t02"/>
    <property type="gene ID" value="PgB04_g077"/>
</dbReference>
<proteinExistence type="predicted"/>
<organism evidence="1 2">
    <name type="scientific">Parascaris univalens</name>
    <name type="common">Nematode worm</name>
    <dbReference type="NCBI Taxonomy" id="6257"/>
    <lineage>
        <taxon>Eukaryota</taxon>
        <taxon>Metazoa</taxon>
        <taxon>Ecdysozoa</taxon>
        <taxon>Nematoda</taxon>
        <taxon>Chromadorea</taxon>
        <taxon>Rhabditida</taxon>
        <taxon>Spirurina</taxon>
        <taxon>Ascaridomorpha</taxon>
        <taxon>Ascaridoidea</taxon>
        <taxon>Ascarididae</taxon>
        <taxon>Parascaris</taxon>
    </lineage>
</organism>
<protein>
    <submittedName>
        <fullName evidence="2 3">PRC-barrel domain-containing protein</fullName>
    </submittedName>
</protein>
<dbReference type="AlphaFoldDB" id="A0A914ZNH9"/>